<sequence>MASKYLTLLTILVLFLSALGSFAEPIKRQDNNNCVTTSTTSFTYTATPTAGCTVVAMAPTVTAVICGNCNSSGPGGPGGPSRRSEGFNFFG</sequence>
<dbReference type="Proteomes" id="UP000789405">
    <property type="component" value="Unassembled WGS sequence"/>
</dbReference>
<keyword evidence="2" id="KW-0732">Signal</keyword>
<reference evidence="3" key="1">
    <citation type="submission" date="2021-06" db="EMBL/GenBank/DDBJ databases">
        <authorList>
            <person name="Kallberg Y."/>
            <person name="Tangrot J."/>
            <person name="Rosling A."/>
        </authorList>
    </citation>
    <scope>NUCLEOTIDE SEQUENCE</scope>
    <source>
        <strain evidence="3">MA453B</strain>
    </source>
</reference>
<dbReference type="EMBL" id="CAJVPY010001254">
    <property type="protein sequence ID" value="CAG8513894.1"/>
    <property type="molecule type" value="Genomic_DNA"/>
</dbReference>
<comment type="caution">
    <text evidence="3">The sequence shown here is derived from an EMBL/GenBank/DDBJ whole genome shotgun (WGS) entry which is preliminary data.</text>
</comment>
<name>A0A9N9A1F8_9GLOM</name>
<feature type="region of interest" description="Disordered" evidence="1">
    <location>
        <begin position="71"/>
        <end position="91"/>
    </location>
</feature>
<organism evidence="3 4">
    <name type="scientific">Dentiscutata erythropus</name>
    <dbReference type="NCBI Taxonomy" id="1348616"/>
    <lineage>
        <taxon>Eukaryota</taxon>
        <taxon>Fungi</taxon>
        <taxon>Fungi incertae sedis</taxon>
        <taxon>Mucoromycota</taxon>
        <taxon>Glomeromycotina</taxon>
        <taxon>Glomeromycetes</taxon>
        <taxon>Diversisporales</taxon>
        <taxon>Gigasporaceae</taxon>
        <taxon>Dentiscutata</taxon>
    </lineage>
</organism>
<feature type="chain" id="PRO_5040297935" evidence="2">
    <location>
        <begin position="24"/>
        <end position="91"/>
    </location>
</feature>
<accession>A0A9N9A1F8</accession>
<gene>
    <name evidence="3" type="ORF">DERYTH_LOCUS3524</name>
</gene>
<evidence type="ECO:0000313" key="3">
    <source>
        <dbReference type="EMBL" id="CAG8513894.1"/>
    </source>
</evidence>
<evidence type="ECO:0000313" key="4">
    <source>
        <dbReference type="Proteomes" id="UP000789405"/>
    </source>
</evidence>
<dbReference type="AlphaFoldDB" id="A0A9N9A1F8"/>
<feature type="signal peptide" evidence="2">
    <location>
        <begin position="1"/>
        <end position="23"/>
    </location>
</feature>
<proteinExistence type="predicted"/>
<keyword evidence="4" id="KW-1185">Reference proteome</keyword>
<protein>
    <submittedName>
        <fullName evidence="3">19636_t:CDS:1</fullName>
    </submittedName>
</protein>
<evidence type="ECO:0000256" key="2">
    <source>
        <dbReference type="SAM" id="SignalP"/>
    </source>
</evidence>
<evidence type="ECO:0000256" key="1">
    <source>
        <dbReference type="SAM" id="MobiDB-lite"/>
    </source>
</evidence>